<evidence type="ECO:0000313" key="7">
    <source>
        <dbReference type="EMBL" id="OWZ84415.1"/>
    </source>
</evidence>
<dbReference type="InterPro" id="IPR007371">
    <property type="entry name" value="TPK_catalytic"/>
</dbReference>
<keyword evidence="3 7" id="KW-0418">Kinase</keyword>
<keyword evidence="4" id="KW-0067">ATP-binding</keyword>
<dbReference type="InterPro" id="IPR036371">
    <property type="entry name" value="TPK_B1-bd_sf"/>
</dbReference>
<dbReference type="AlphaFoldDB" id="A0A226BZP4"/>
<dbReference type="InterPro" id="IPR053149">
    <property type="entry name" value="TPK"/>
</dbReference>
<dbReference type="InterPro" id="IPR036759">
    <property type="entry name" value="TPK_catalytic_sf"/>
</dbReference>
<dbReference type="EC" id="2.7.6.2" evidence="5"/>
<organism evidence="7 8">
    <name type="scientific">Natranaerobius trueperi</name>
    <dbReference type="NCBI Taxonomy" id="759412"/>
    <lineage>
        <taxon>Bacteria</taxon>
        <taxon>Bacillati</taxon>
        <taxon>Bacillota</taxon>
        <taxon>Clostridia</taxon>
        <taxon>Natranaerobiales</taxon>
        <taxon>Natranaerobiaceae</taxon>
        <taxon>Natranaerobius</taxon>
    </lineage>
</organism>
<dbReference type="CDD" id="cd07995">
    <property type="entry name" value="TPK"/>
    <property type="match status" value="1"/>
</dbReference>
<dbReference type="GO" id="GO:0030975">
    <property type="term" value="F:thiamine binding"/>
    <property type="evidence" value="ECO:0007669"/>
    <property type="project" value="InterPro"/>
</dbReference>
<reference evidence="7 8" key="1">
    <citation type="submission" date="2017-06" db="EMBL/GenBank/DDBJ databases">
        <title>Draft Genome Sequence of Natranaerobius trueperi halophilic, alkalithermophilic bacteria from soda lakes.</title>
        <authorList>
            <person name="Zhao B."/>
        </authorList>
    </citation>
    <scope>NUCLEOTIDE SEQUENCE [LARGE SCALE GENOMIC DNA]</scope>
    <source>
        <strain evidence="7 8">DSM 18760</strain>
    </source>
</reference>
<evidence type="ECO:0000256" key="2">
    <source>
        <dbReference type="ARBA" id="ARBA00022741"/>
    </source>
</evidence>
<dbReference type="SUPFAM" id="SSF63999">
    <property type="entry name" value="Thiamin pyrophosphokinase, catalytic domain"/>
    <property type="match status" value="1"/>
</dbReference>
<dbReference type="PANTHER" id="PTHR41299">
    <property type="entry name" value="THIAMINE PYROPHOSPHOKINASE"/>
    <property type="match status" value="1"/>
</dbReference>
<evidence type="ECO:0000259" key="6">
    <source>
        <dbReference type="SMART" id="SM00983"/>
    </source>
</evidence>
<dbReference type="GO" id="GO:0016301">
    <property type="term" value="F:kinase activity"/>
    <property type="evidence" value="ECO:0007669"/>
    <property type="project" value="UniProtKB-KW"/>
</dbReference>
<keyword evidence="2" id="KW-0547">Nucleotide-binding</keyword>
<dbReference type="Pfam" id="PF04265">
    <property type="entry name" value="TPK_B1_binding"/>
    <property type="match status" value="1"/>
</dbReference>
<accession>A0A226BZP4</accession>
<protein>
    <recommendedName>
        <fullName evidence="5">Thiamine diphosphokinase</fullName>
        <ecNumber evidence="5">2.7.6.2</ecNumber>
    </recommendedName>
</protein>
<evidence type="ECO:0000256" key="4">
    <source>
        <dbReference type="ARBA" id="ARBA00022840"/>
    </source>
</evidence>
<name>A0A226BZP4_9FIRM</name>
<evidence type="ECO:0000256" key="3">
    <source>
        <dbReference type="ARBA" id="ARBA00022777"/>
    </source>
</evidence>
<gene>
    <name evidence="7" type="ORF">CDO51_03895</name>
</gene>
<evidence type="ECO:0000256" key="5">
    <source>
        <dbReference type="NCBIfam" id="TIGR01378"/>
    </source>
</evidence>
<feature type="domain" description="Thiamin pyrophosphokinase thiamin-binding" evidence="6">
    <location>
        <begin position="153"/>
        <end position="212"/>
    </location>
</feature>
<evidence type="ECO:0000313" key="8">
    <source>
        <dbReference type="Proteomes" id="UP000214588"/>
    </source>
</evidence>
<dbReference type="SUPFAM" id="SSF63862">
    <property type="entry name" value="Thiamin pyrophosphokinase, substrate-binding domain"/>
    <property type="match status" value="1"/>
</dbReference>
<sequence>MNNVSKYNRVVIFANGEYNNFEFYRNNINENDYIIAVDGGSNYTYSMGIVPHVIVGDLDSIKKEVYENYKYSNTPFVKFPSEKDKSDLELAIIYAMKRNVQEILVYGALGKRADHFYANIMVMLEPLNKGVSIFLVDELQTITVISDKVLITGKIGDYISLFPITPKVTGIYTKGVKYSLEGDPLYIGSSLGLSNEFVDDEVTIEISDGLLLIIKTKNSDKT</sequence>
<comment type="caution">
    <text evidence="7">The sequence shown here is derived from an EMBL/GenBank/DDBJ whole genome shotgun (WGS) entry which is preliminary data.</text>
</comment>
<dbReference type="GO" id="GO:0004788">
    <property type="term" value="F:thiamine diphosphokinase activity"/>
    <property type="evidence" value="ECO:0007669"/>
    <property type="project" value="UniProtKB-UniRule"/>
</dbReference>
<dbReference type="Proteomes" id="UP000214588">
    <property type="component" value="Unassembled WGS sequence"/>
</dbReference>
<dbReference type="InterPro" id="IPR007373">
    <property type="entry name" value="Thiamin_PyroPKinase_B1-bd"/>
</dbReference>
<proteinExistence type="predicted"/>
<dbReference type="Gene3D" id="3.40.50.10240">
    <property type="entry name" value="Thiamin pyrophosphokinase, catalytic domain"/>
    <property type="match status" value="1"/>
</dbReference>
<dbReference type="Pfam" id="PF04263">
    <property type="entry name" value="TPK_catalytic"/>
    <property type="match status" value="1"/>
</dbReference>
<keyword evidence="1" id="KW-0808">Transferase</keyword>
<dbReference type="GO" id="GO:0009229">
    <property type="term" value="P:thiamine diphosphate biosynthetic process"/>
    <property type="evidence" value="ECO:0007669"/>
    <property type="project" value="InterPro"/>
</dbReference>
<dbReference type="GO" id="GO:0005524">
    <property type="term" value="F:ATP binding"/>
    <property type="evidence" value="ECO:0007669"/>
    <property type="project" value="UniProtKB-KW"/>
</dbReference>
<dbReference type="GO" id="GO:0006772">
    <property type="term" value="P:thiamine metabolic process"/>
    <property type="evidence" value="ECO:0007669"/>
    <property type="project" value="UniProtKB-UniRule"/>
</dbReference>
<dbReference type="PANTHER" id="PTHR41299:SF1">
    <property type="entry name" value="THIAMINE PYROPHOSPHOKINASE"/>
    <property type="match status" value="1"/>
</dbReference>
<dbReference type="EMBL" id="NIQC01000005">
    <property type="protein sequence ID" value="OWZ84415.1"/>
    <property type="molecule type" value="Genomic_DNA"/>
</dbReference>
<keyword evidence="8" id="KW-1185">Reference proteome</keyword>
<dbReference type="SMART" id="SM00983">
    <property type="entry name" value="TPK_B1_binding"/>
    <property type="match status" value="1"/>
</dbReference>
<dbReference type="InterPro" id="IPR006282">
    <property type="entry name" value="Thi_PPkinase"/>
</dbReference>
<dbReference type="NCBIfam" id="TIGR01378">
    <property type="entry name" value="thi_PPkinase"/>
    <property type="match status" value="1"/>
</dbReference>
<evidence type="ECO:0000256" key="1">
    <source>
        <dbReference type="ARBA" id="ARBA00022679"/>
    </source>
</evidence>